<dbReference type="KEGG" id="nmes:H9L09_13710"/>
<dbReference type="Pfam" id="PF12277">
    <property type="entry name" value="DUF3618"/>
    <property type="match status" value="1"/>
</dbReference>
<evidence type="ECO:0000256" key="1">
    <source>
        <dbReference type="SAM" id="MobiDB-lite"/>
    </source>
</evidence>
<accession>A0A7G9R7P5</accession>
<proteinExistence type="predicted"/>
<name>A0A7G9R7P5_9ACTN</name>
<evidence type="ECO:0000256" key="2">
    <source>
        <dbReference type="SAM" id="Phobius"/>
    </source>
</evidence>
<feature type="compositionally biased region" description="Polar residues" evidence="1">
    <location>
        <begin position="1"/>
        <end position="22"/>
    </location>
</feature>
<organism evidence="3 4">
    <name type="scientific">Nocardioides mesophilus</name>
    <dbReference type="NCBI Taxonomy" id="433659"/>
    <lineage>
        <taxon>Bacteria</taxon>
        <taxon>Bacillati</taxon>
        <taxon>Actinomycetota</taxon>
        <taxon>Actinomycetes</taxon>
        <taxon>Propionibacteriales</taxon>
        <taxon>Nocardioidaceae</taxon>
        <taxon>Nocardioides</taxon>
    </lineage>
</organism>
<reference evidence="3 4" key="1">
    <citation type="submission" date="2020-08" db="EMBL/GenBank/DDBJ databases">
        <title>Genome sequence of Nocardioides mesophilus KACC 16243T.</title>
        <authorList>
            <person name="Hyun D.-W."/>
            <person name="Bae J.-W."/>
        </authorList>
    </citation>
    <scope>NUCLEOTIDE SEQUENCE [LARGE SCALE GENOMIC DNA]</scope>
    <source>
        <strain evidence="3 4">KACC 16243</strain>
    </source>
</reference>
<keyword evidence="4" id="KW-1185">Reference proteome</keyword>
<keyword evidence="2" id="KW-0472">Membrane</keyword>
<feature type="compositionally biased region" description="Basic and acidic residues" evidence="1">
    <location>
        <begin position="26"/>
        <end position="37"/>
    </location>
</feature>
<dbReference type="InterPro" id="IPR022062">
    <property type="entry name" value="DUF3618"/>
</dbReference>
<evidence type="ECO:0000313" key="3">
    <source>
        <dbReference type="EMBL" id="QNN51620.1"/>
    </source>
</evidence>
<gene>
    <name evidence="3" type="ORF">H9L09_13710</name>
</gene>
<dbReference type="Gene3D" id="1.10.357.10">
    <property type="entry name" value="Tetracycline Repressor, domain 2"/>
    <property type="match status" value="1"/>
</dbReference>
<keyword evidence="2" id="KW-1133">Transmembrane helix</keyword>
<feature type="transmembrane region" description="Helical" evidence="2">
    <location>
        <begin position="77"/>
        <end position="94"/>
    </location>
</feature>
<sequence length="97" mass="10425">MSSDLNGSRASVDTGPPTSSDPTIAAKEREVERQREQLAETVDALHAKLDVKAQARARVDAARARATTPSGRPRPEVLAGAAVAVLGVVVLVWWRRR</sequence>
<feature type="region of interest" description="Disordered" evidence="1">
    <location>
        <begin position="1"/>
        <end position="37"/>
    </location>
</feature>
<evidence type="ECO:0000313" key="4">
    <source>
        <dbReference type="Proteomes" id="UP000515947"/>
    </source>
</evidence>
<dbReference type="Proteomes" id="UP000515947">
    <property type="component" value="Chromosome"/>
</dbReference>
<dbReference type="RefSeq" id="WP_187577456.1">
    <property type="nucleotide sequence ID" value="NZ_CP060713.1"/>
</dbReference>
<dbReference type="EMBL" id="CP060713">
    <property type="protein sequence ID" value="QNN51620.1"/>
    <property type="molecule type" value="Genomic_DNA"/>
</dbReference>
<protein>
    <submittedName>
        <fullName evidence="3">DUF3618 domain-containing protein</fullName>
    </submittedName>
</protein>
<dbReference type="AlphaFoldDB" id="A0A7G9R7P5"/>
<keyword evidence="2" id="KW-0812">Transmembrane</keyword>